<keyword evidence="4" id="KW-0521">NADP</keyword>
<dbReference type="EMBL" id="SKFG01000008">
    <property type="protein sequence ID" value="TCZ77809.1"/>
    <property type="molecule type" value="Genomic_DNA"/>
</dbReference>
<evidence type="ECO:0000256" key="5">
    <source>
        <dbReference type="ARBA" id="ARBA00023002"/>
    </source>
</evidence>
<feature type="domain" description="NADH:flavin oxidoreductase/NADH oxidase N-terminal" evidence="6">
    <location>
        <begin position="4"/>
        <end position="328"/>
    </location>
</feature>
<accession>A0A4R4EDK4</accession>
<keyword evidence="2" id="KW-0285">Flavoprotein</keyword>
<dbReference type="PANTHER" id="PTHR43303">
    <property type="entry name" value="NADPH DEHYDROGENASE C23G7.10C-RELATED"/>
    <property type="match status" value="1"/>
</dbReference>
<evidence type="ECO:0000256" key="3">
    <source>
        <dbReference type="ARBA" id="ARBA00022643"/>
    </source>
</evidence>
<dbReference type="InterPro" id="IPR044152">
    <property type="entry name" value="YqjM-like"/>
</dbReference>
<reference evidence="7 8" key="1">
    <citation type="submission" date="2019-03" db="EMBL/GenBank/DDBJ databases">
        <authorList>
            <person name="Kim M.K.M."/>
        </authorList>
    </citation>
    <scope>NUCLEOTIDE SEQUENCE [LARGE SCALE GENOMIC DNA]</scope>
    <source>
        <strain evidence="7 8">18JY21-1</strain>
    </source>
</reference>
<evidence type="ECO:0000313" key="7">
    <source>
        <dbReference type="EMBL" id="TCZ77809.1"/>
    </source>
</evidence>
<dbReference type="Proteomes" id="UP000295418">
    <property type="component" value="Unassembled WGS sequence"/>
</dbReference>
<dbReference type="OrthoDB" id="9772736at2"/>
<gene>
    <name evidence="7" type="ORF">E0485_10055</name>
</gene>
<dbReference type="GO" id="GO:0050661">
    <property type="term" value="F:NADP binding"/>
    <property type="evidence" value="ECO:0007669"/>
    <property type="project" value="InterPro"/>
</dbReference>
<keyword evidence="5" id="KW-0560">Oxidoreductase</keyword>
<dbReference type="GO" id="GO:0010181">
    <property type="term" value="F:FMN binding"/>
    <property type="evidence" value="ECO:0007669"/>
    <property type="project" value="InterPro"/>
</dbReference>
<evidence type="ECO:0000256" key="2">
    <source>
        <dbReference type="ARBA" id="ARBA00022630"/>
    </source>
</evidence>
<dbReference type="Pfam" id="PF00724">
    <property type="entry name" value="Oxidored_FMN"/>
    <property type="match status" value="1"/>
</dbReference>
<protein>
    <submittedName>
        <fullName evidence="7">NADH:flavin oxidoreductase/NADH oxidase</fullName>
    </submittedName>
</protein>
<dbReference type="InterPro" id="IPR013785">
    <property type="entry name" value="Aldolase_TIM"/>
</dbReference>
<comment type="cofactor">
    <cofactor evidence="1">
        <name>FMN</name>
        <dbReference type="ChEBI" id="CHEBI:58210"/>
    </cofactor>
</comment>
<keyword evidence="8" id="KW-1185">Reference proteome</keyword>
<dbReference type="PANTHER" id="PTHR43303:SF4">
    <property type="entry name" value="NADPH DEHYDROGENASE C23G7.10C-RELATED"/>
    <property type="match status" value="1"/>
</dbReference>
<dbReference type="CDD" id="cd02932">
    <property type="entry name" value="OYE_YqiM_FMN"/>
    <property type="match status" value="1"/>
</dbReference>
<organism evidence="7 8">
    <name type="scientific">Paenibacillus albiflavus</name>
    <dbReference type="NCBI Taxonomy" id="2545760"/>
    <lineage>
        <taxon>Bacteria</taxon>
        <taxon>Bacillati</taxon>
        <taxon>Bacillota</taxon>
        <taxon>Bacilli</taxon>
        <taxon>Bacillales</taxon>
        <taxon>Paenibacillaceae</taxon>
        <taxon>Paenibacillus</taxon>
    </lineage>
</organism>
<dbReference type="Gene3D" id="3.20.20.70">
    <property type="entry name" value="Aldolase class I"/>
    <property type="match status" value="1"/>
</dbReference>
<dbReference type="SUPFAM" id="SSF51395">
    <property type="entry name" value="FMN-linked oxidoreductases"/>
    <property type="match status" value="1"/>
</dbReference>
<sequence length="346" mass="38033">MSNLSQPLQLKSLHLPNRIVMAPMCQYSAEAMDGMPTNWHYIHYVSRAIGGTGLIIIEMTDVEPDGRISNQCLGLWSDEHVPEFARIIRDAQQYGAKVGIQIAHAGRKAEDSLEPVGPCDETNPNRAGKLPRALTTSEVKAMVQKFQDAARRAVQAGVDTIEIHGAHGYLIHQFHSPAINRRNDEYGQDLTKFGVEVIQAIKSVLPEEMPLIMRVSAIEHMDGGYDINHAIEVCSKYQSAGVDVFHISTGGDGPAGKKIKFSGHSPAYQVPFARAIKQALNVPVIAVGNLDQPEVAESVLVNEDADLIAIGRGMLRDPYWAVHALHQLGDHQVEPVKQYKRGYPSK</sequence>
<comment type="caution">
    <text evidence="7">The sequence shown here is derived from an EMBL/GenBank/DDBJ whole genome shotgun (WGS) entry which is preliminary data.</text>
</comment>
<proteinExistence type="predicted"/>
<name>A0A4R4EDK4_9BACL</name>
<evidence type="ECO:0000313" key="8">
    <source>
        <dbReference type="Proteomes" id="UP000295418"/>
    </source>
</evidence>
<evidence type="ECO:0000259" key="6">
    <source>
        <dbReference type="Pfam" id="PF00724"/>
    </source>
</evidence>
<dbReference type="AlphaFoldDB" id="A0A4R4EDK4"/>
<dbReference type="RefSeq" id="WP_132417892.1">
    <property type="nucleotide sequence ID" value="NZ_SKFG01000008.1"/>
</dbReference>
<dbReference type="GO" id="GO:0003959">
    <property type="term" value="F:NADPH dehydrogenase activity"/>
    <property type="evidence" value="ECO:0007669"/>
    <property type="project" value="InterPro"/>
</dbReference>
<evidence type="ECO:0000256" key="1">
    <source>
        <dbReference type="ARBA" id="ARBA00001917"/>
    </source>
</evidence>
<evidence type="ECO:0000256" key="4">
    <source>
        <dbReference type="ARBA" id="ARBA00022857"/>
    </source>
</evidence>
<keyword evidence="3" id="KW-0288">FMN</keyword>
<dbReference type="InterPro" id="IPR001155">
    <property type="entry name" value="OxRdtase_FMN_N"/>
</dbReference>